<evidence type="ECO:0000256" key="6">
    <source>
        <dbReference type="SAM" id="Phobius"/>
    </source>
</evidence>
<dbReference type="EMBL" id="AMBO01000278">
    <property type="protein sequence ID" value="EKD02614.1"/>
    <property type="molecule type" value="Genomic_DNA"/>
</dbReference>
<proteinExistence type="predicted"/>
<feature type="transmembrane region" description="Helical" evidence="6">
    <location>
        <begin position="873"/>
        <end position="894"/>
    </location>
</feature>
<dbReference type="SMART" id="SM00382">
    <property type="entry name" value="AAA"/>
    <property type="match status" value="2"/>
</dbReference>
<feature type="transmembrane region" description="Helical" evidence="6">
    <location>
        <begin position="394"/>
        <end position="413"/>
    </location>
</feature>
<feature type="domain" description="ABC transporter" evidence="7">
    <location>
        <begin position="483"/>
        <end position="709"/>
    </location>
</feature>
<dbReference type="InParanoid" id="K1WND9"/>
<feature type="transmembrane region" description="Helical" evidence="6">
    <location>
        <begin position="1162"/>
        <end position="1185"/>
    </location>
</feature>
<dbReference type="SUPFAM" id="SSF52540">
    <property type="entry name" value="P-loop containing nucleoside triphosphate hydrolases"/>
    <property type="match status" value="2"/>
</dbReference>
<evidence type="ECO:0000256" key="5">
    <source>
        <dbReference type="SAM" id="MobiDB-lite"/>
    </source>
</evidence>
<protein>
    <recommendedName>
        <fullName evidence="7">ABC transporter domain-containing protein</fullName>
    </recommendedName>
</protein>
<dbReference type="Pfam" id="PF00005">
    <property type="entry name" value="ABC_tran"/>
    <property type="match status" value="2"/>
</dbReference>
<keyword evidence="9" id="KW-1185">Reference proteome</keyword>
<dbReference type="eggNOG" id="KOG0059">
    <property type="taxonomic scope" value="Eukaryota"/>
</dbReference>
<feature type="compositionally biased region" description="Pro residues" evidence="5">
    <location>
        <begin position="1"/>
        <end position="11"/>
    </location>
</feature>
<dbReference type="Proteomes" id="UP000006757">
    <property type="component" value="Unassembled WGS sequence"/>
</dbReference>
<feature type="region of interest" description="Disordered" evidence="5">
    <location>
        <begin position="1484"/>
        <end position="1517"/>
    </location>
</feature>
<feature type="transmembrane region" description="Helical" evidence="6">
    <location>
        <begin position="338"/>
        <end position="361"/>
    </location>
</feature>
<dbReference type="STRING" id="1220162.K1WND9"/>
<keyword evidence="6" id="KW-0812">Transmembrane</keyword>
<dbReference type="PROSITE" id="PS00211">
    <property type="entry name" value="ABC_TRANSPORTER_1"/>
    <property type="match status" value="2"/>
</dbReference>
<keyword evidence="2" id="KW-0677">Repeat</keyword>
<sequence length="1517" mass="163555">MARPDGGPPPQSLSEKAEEVEGGWGDGAGKPTFWRQVKALFIKNWIVILRHPFLNLIRCLILPLFYAAFLSNARYLFANNGRYGAGHVQDLPALKEDLGGEKLVYYLPPDAEPWGSRLLQATLQNAGLSERNVRLIGLDNPDVSTHCPQNLNGFSECFAALVFSQVDPEEQRLNYTLRGDFGYRSVDVDSPGNDDQASRFLPLQWAVEASFVQLVSGELPQPPRIWEYTSKTQDQHDAQMGRCEFSLKDVHKLTSAYMRGARDILVLGWVVAYILAVYHLPGRMASERASGLTELLTAQGCSGYARIVLSICSAHILVWILFGVIYGTTIMPETNTGYLVVLFAVMGIMLVNWSMLVAAPFSRVPSLAAIVAAGLLVLWAVVGHLVGSNAAVQIVLVLILPPTFVVSAVRGIASFELAVRPTNIVQKSPDGDAPQIALLCMALVVIVIYPLLALWVETTLFEVSKKKSGHMPAGADVPTDVAVRISHLRKDRDRGSQPRRSAWRDNVPARPVSFNPSSPADIRNGAAKSTTLYALARMTPVTSGRIEIQPRLRMGLAGQKDVLWDDLTCSEHVRLWGAIKGGGLGKSDADALLDRCDLDGKRRAVSKSLSGGQKRKLQLACALAGGSDLLLLDEISSGLDPLSRRAIWNVVARARAAGTTVILTTHFLDEADYLGDRVAVLQQPGRLLAYDTPVGLKTRPGAGFSVAVETDGNVALPGLVQRLQDETGVPVTHRVLPNGALLLDTGSTDARGVETLVIALQQLRTQGEPLHFQVGSTSLEDVFLDLNADHPSRSTSVTEDDASTSQGGEGEKFYDAKEVPSRTDDPDASMPQLGAGKGTLALSPGARRSKLRTWAGQAGTIFVKRLMVLRHSWVLPAIGVIATLLLLCIPLMFLTERTAGCAYMADTEELLPLSYPSAVGLGAQPAVLTFGDSGLQSWADRSLLSYTKRDDRDQWQSYLDSHMATEKLGGASFANVTQEQIVAFEGSPRRNKGTVMLNLFSNSVLQQLAPAQGSRWRISTYFQYIPGQDFSNTGSSLNGIGIAVWPAFAALYPTQEKVTLVRANQYSPVALWTGHLLYEVPGVLIVATIATIAFAAIGQFRGVGELWVCLVLYGLSATIYAFVFAIFVGSVLGAWAGVAIFNAITFLLYLSKATDHINLAHFVFAIVSPVPNIGGFTTASMGSMLLFGGPIVYMIVQGLFAFALVVWADSGYPRPSFLRRRSKPLPPSPATAGDWIQDIADERARVVTSKDALQVRDLTKRYRKAKKPAVDGVTFGVDHGSTFALIGPNGAGKTTTLACIRGVEKPNRGDVLVESASIVARRNRARAALGVCPQVNAIDPSLTVRQHLWVYGRLKGVPSIALKRDISVLLAGAGLTAKADEFASSLSGGNQRKLSLALALLGDRPVVLIDEFSSGVDPFSKREAWGTLRALTKDRAVLMTTHSMEEVDALADRVGIIASRLLGESPASPASWLGSDGTVFRCTSTAARTKQRPRGPSPPDPAPTLIADMQPSAHPPA</sequence>
<reference evidence="8 9" key="1">
    <citation type="journal article" date="2012" name="Eukaryot. Cell">
        <title>Genome sequence of the Trichosporon asahii environmental strain CBS 8904.</title>
        <authorList>
            <person name="Yang R.Y."/>
            <person name="Li H.T."/>
            <person name="Zhu H."/>
            <person name="Zhou G.P."/>
            <person name="Wang M."/>
            <person name="Wang L."/>
        </authorList>
    </citation>
    <scope>NUCLEOTIDE SEQUENCE [LARGE SCALE GENOMIC DNA]</scope>
    <source>
        <strain evidence="8 9">CBS 8904</strain>
    </source>
</reference>
<evidence type="ECO:0000313" key="8">
    <source>
        <dbReference type="EMBL" id="EKD02614.1"/>
    </source>
</evidence>
<dbReference type="Gene3D" id="3.40.50.300">
    <property type="entry name" value="P-loop containing nucleotide triphosphate hydrolases"/>
    <property type="match status" value="2"/>
</dbReference>
<feature type="region of interest" description="Disordered" evidence="5">
    <location>
        <begin position="1"/>
        <end position="25"/>
    </location>
</feature>
<evidence type="ECO:0000313" key="9">
    <source>
        <dbReference type="Proteomes" id="UP000006757"/>
    </source>
</evidence>
<dbReference type="InterPro" id="IPR017871">
    <property type="entry name" value="ABC_transporter-like_CS"/>
</dbReference>
<feature type="domain" description="ABC transporter" evidence="7">
    <location>
        <begin position="1253"/>
        <end position="1484"/>
    </location>
</feature>
<evidence type="ECO:0000256" key="2">
    <source>
        <dbReference type="ARBA" id="ARBA00022737"/>
    </source>
</evidence>
<feature type="transmembrane region" description="Helical" evidence="6">
    <location>
        <begin position="1191"/>
        <end position="1212"/>
    </location>
</feature>
<dbReference type="PROSITE" id="PS50893">
    <property type="entry name" value="ABC_TRANSPORTER_2"/>
    <property type="match status" value="2"/>
</dbReference>
<dbReference type="GO" id="GO:0016020">
    <property type="term" value="C:membrane"/>
    <property type="evidence" value="ECO:0007669"/>
    <property type="project" value="InterPro"/>
</dbReference>
<accession>K1WND9</accession>
<keyword evidence="1" id="KW-0813">Transport</keyword>
<keyword evidence="6" id="KW-0472">Membrane</keyword>
<evidence type="ECO:0000256" key="1">
    <source>
        <dbReference type="ARBA" id="ARBA00022448"/>
    </source>
</evidence>
<keyword evidence="6" id="KW-1133">Transmembrane helix</keyword>
<feature type="transmembrane region" description="Helical" evidence="6">
    <location>
        <begin position="264"/>
        <end position="284"/>
    </location>
</feature>
<dbReference type="InterPro" id="IPR003593">
    <property type="entry name" value="AAA+_ATPase"/>
</dbReference>
<evidence type="ECO:0000259" key="7">
    <source>
        <dbReference type="PROSITE" id="PS50893"/>
    </source>
</evidence>
<dbReference type="PANTHER" id="PTHR19229">
    <property type="entry name" value="ATP-BINDING CASSETTE TRANSPORTER SUBFAMILY A ABCA"/>
    <property type="match status" value="1"/>
</dbReference>
<keyword evidence="3" id="KW-0547">Nucleotide-binding</keyword>
<dbReference type="GO" id="GO:0005319">
    <property type="term" value="F:lipid transporter activity"/>
    <property type="evidence" value="ECO:0007669"/>
    <property type="project" value="TreeGrafter"/>
</dbReference>
<feature type="transmembrane region" description="Helical" evidence="6">
    <location>
        <begin position="1106"/>
        <end position="1126"/>
    </location>
</feature>
<evidence type="ECO:0000256" key="3">
    <source>
        <dbReference type="ARBA" id="ARBA00022741"/>
    </source>
</evidence>
<dbReference type="OMA" id="MNPLWPD"/>
<evidence type="ECO:0000256" key="4">
    <source>
        <dbReference type="ARBA" id="ARBA00022840"/>
    </source>
</evidence>
<feature type="region of interest" description="Disordered" evidence="5">
    <location>
        <begin position="488"/>
        <end position="523"/>
    </location>
</feature>
<gene>
    <name evidence="8" type="ORF">A1Q2_03040</name>
</gene>
<dbReference type="HOGENOM" id="CLU_001640_1_0_1"/>
<feature type="transmembrane region" description="Helical" evidence="6">
    <location>
        <begin position="433"/>
        <end position="456"/>
    </location>
</feature>
<dbReference type="GO" id="GO:0016887">
    <property type="term" value="F:ATP hydrolysis activity"/>
    <property type="evidence" value="ECO:0007669"/>
    <property type="project" value="InterPro"/>
</dbReference>
<organism evidence="8 9">
    <name type="scientific">Trichosporon asahii var. asahii (strain CBS 8904)</name>
    <name type="common">Yeast</name>
    <dbReference type="NCBI Taxonomy" id="1220162"/>
    <lineage>
        <taxon>Eukaryota</taxon>
        <taxon>Fungi</taxon>
        <taxon>Dikarya</taxon>
        <taxon>Basidiomycota</taxon>
        <taxon>Agaricomycotina</taxon>
        <taxon>Tremellomycetes</taxon>
        <taxon>Trichosporonales</taxon>
        <taxon>Trichosporonaceae</taxon>
        <taxon>Trichosporon</taxon>
    </lineage>
</organism>
<dbReference type="OrthoDB" id="8061355at2759"/>
<feature type="transmembrane region" description="Helical" evidence="6">
    <location>
        <begin position="304"/>
        <end position="326"/>
    </location>
</feature>
<dbReference type="CDD" id="cd03263">
    <property type="entry name" value="ABC_subfamily_A"/>
    <property type="match status" value="1"/>
</dbReference>
<feature type="transmembrane region" description="Helical" evidence="6">
    <location>
        <begin position="1132"/>
        <end position="1150"/>
    </location>
</feature>
<dbReference type="GO" id="GO:0140359">
    <property type="term" value="F:ABC-type transporter activity"/>
    <property type="evidence" value="ECO:0007669"/>
    <property type="project" value="InterPro"/>
</dbReference>
<dbReference type="GO" id="GO:0005524">
    <property type="term" value="F:ATP binding"/>
    <property type="evidence" value="ECO:0007669"/>
    <property type="project" value="UniProtKB-KW"/>
</dbReference>
<feature type="transmembrane region" description="Helical" evidence="6">
    <location>
        <begin position="1076"/>
        <end position="1097"/>
    </location>
</feature>
<name>K1WND9_TRIAC</name>
<dbReference type="InterPro" id="IPR026082">
    <property type="entry name" value="ABCA"/>
</dbReference>
<feature type="compositionally biased region" description="Basic and acidic residues" evidence="5">
    <location>
        <begin position="809"/>
        <end position="825"/>
    </location>
</feature>
<keyword evidence="4" id="KW-0067">ATP-binding</keyword>
<dbReference type="InterPro" id="IPR027417">
    <property type="entry name" value="P-loop_NTPase"/>
</dbReference>
<dbReference type="InterPro" id="IPR003439">
    <property type="entry name" value="ABC_transporter-like_ATP-bd"/>
</dbReference>
<comment type="caution">
    <text evidence="8">The sequence shown here is derived from an EMBL/GenBank/DDBJ whole genome shotgun (WGS) entry which is preliminary data.</text>
</comment>
<feature type="region of interest" description="Disordered" evidence="5">
    <location>
        <begin position="790"/>
        <end position="831"/>
    </location>
</feature>
<feature type="transmembrane region" description="Helical" evidence="6">
    <location>
        <begin position="367"/>
        <end position="387"/>
    </location>
</feature>
<dbReference type="PANTHER" id="PTHR19229:SF36">
    <property type="entry name" value="ATP-BINDING CASSETTE SUB-FAMILY A MEMBER 2"/>
    <property type="match status" value="1"/>
</dbReference>